<dbReference type="EMBL" id="JBEYBF010000059">
    <property type="protein sequence ID" value="MEU1957246.1"/>
    <property type="molecule type" value="Genomic_DNA"/>
</dbReference>
<dbReference type="InterPro" id="IPR055493">
    <property type="entry name" value="DUF7065"/>
</dbReference>
<dbReference type="InterPro" id="IPR055492">
    <property type="entry name" value="DUF7064"/>
</dbReference>
<protein>
    <submittedName>
        <fullName evidence="3">Uncharacterized protein</fullName>
    </submittedName>
</protein>
<comment type="caution">
    <text evidence="3">The sequence shown here is derived from an EMBL/GenBank/DDBJ whole genome shotgun (WGS) entry which is preliminary data.</text>
</comment>
<evidence type="ECO:0000259" key="2">
    <source>
        <dbReference type="Pfam" id="PF23213"/>
    </source>
</evidence>
<evidence type="ECO:0000259" key="1">
    <source>
        <dbReference type="Pfam" id="PF23212"/>
    </source>
</evidence>
<name>A0ABV2X275_9NOCA</name>
<feature type="domain" description="DUF7065" evidence="2">
    <location>
        <begin position="34"/>
        <end position="186"/>
    </location>
</feature>
<proteinExistence type="predicted"/>
<keyword evidence="4" id="KW-1185">Reference proteome</keyword>
<evidence type="ECO:0000313" key="3">
    <source>
        <dbReference type="EMBL" id="MEU1957246.1"/>
    </source>
</evidence>
<organism evidence="3 4">
    <name type="scientific">Nocardia rhamnosiphila</name>
    <dbReference type="NCBI Taxonomy" id="426716"/>
    <lineage>
        <taxon>Bacteria</taxon>
        <taxon>Bacillati</taxon>
        <taxon>Actinomycetota</taxon>
        <taxon>Actinomycetes</taxon>
        <taxon>Mycobacteriales</taxon>
        <taxon>Nocardiaceae</taxon>
        <taxon>Nocardia</taxon>
    </lineage>
</organism>
<dbReference type="Pfam" id="PF23213">
    <property type="entry name" value="DUF7065"/>
    <property type="match status" value="1"/>
</dbReference>
<gene>
    <name evidence="3" type="ORF">ABZ510_36025</name>
</gene>
<dbReference type="Proteomes" id="UP001550628">
    <property type="component" value="Unassembled WGS sequence"/>
</dbReference>
<dbReference type="Pfam" id="PF23212">
    <property type="entry name" value="DUF7064"/>
    <property type="match status" value="1"/>
</dbReference>
<dbReference type="SUPFAM" id="SSF159245">
    <property type="entry name" value="AttH-like"/>
    <property type="match status" value="1"/>
</dbReference>
<dbReference type="RefSeq" id="WP_356960151.1">
    <property type="nucleotide sequence ID" value="NZ_JBEYBD010000047.1"/>
</dbReference>
<accession>A0ABV2X275</accession>
<feature type="domain" description="DUF7064" evidence="1">
    <location>
        <begin position="195"/>
        <end position="303"/>
    </location>
</feature>
<evidence type="ECO:0000313" key="4">
    <source>
        <dbReference type="Proteomes" id="UP001550628"/>
    </source>
</evidence>
<reference evidence="3 4" key="1">
    <citation type="submission" date="2024-06" db="EMBL/GenBank/DDBJ databases">
        <title>The Natural Products Discovery Center: Release of the First 8490 Sequenced Strains for Exploring Actinobacteria Biosynthetic Diversity.</title>
        <authorList>
            <person name="Kalkreuter E."/>
            <person name="Kautsar S.A."/>
            <person name="Yang D."/>
            <person name="Bader C.D."/>
            <person name="Teijaro C.N."/>
            <person name="Fluegel L."/>
            <person name="Davis C.M."/>
            <person name="Simpson J.R."/>
            <person name="Lauterbach L."/>
            <person name="Steele A.D."/>
            <person name="Gui C."/>
            <person name="Meng S."/>
            <person name="Li G."/>
            <person name="Viehrig K."/>
            <person name="Ye F."/>
            <person name="Su P."/>
            <person name="Kiefer A.F."/>
            <person name="Nichols A."/>
            <person name="Cepeda A.J."/>
            <person name="Yan W."/>
            <person name="Fan B."/>
            <person name="Jiang Y."/>
            <person name="Adhikari A."/>
            <person name="Zheng C.-J."/>
            <person name="Schuster L."/>
            <person name="Cowan T.M."/>
            <person name="Smanski M.J."/>
            <person name="Chevrette M.G."/>
            <person name="De Carvalho L.P.S."/>
            <person name="Shen B."/>
        </authorList>
    </citation>
    <scope>NUCLEOTIDE SEQUENCE [LARGE SCALE GENOMIC DNA]</scope>
    <source>
        <strain evidence="3 4">NPDC019708</strain>
    </source>
</reference>
<sequence length="329" mass="37093">MNTSETSPITALEYQPADDYLHPAAHDGDWWGTETYWFSFNDPQRGLGGWLYTMVRPTIGTVAGGAWIWDDTASLPWEVLHYSNYTALPWREQDESDSIHFPTGLTLSILEPGMSYRLQYEDGDRAQLDLHFEGVMPPEPLRTGKSTFGRAAHFDQLGRVRGTLAVAGEQVDIDCLAMRDRTWGRRREDRPARAAYVTGAFSEDEAFLLVTGNSKTEENAAYGFLRRDGRTVPLAEGTRIVERHPEHGWVSHIGVTVRDCDGRELNATGTPINRIVINRHTFIDINSVIRWTIDGVPAEGWGEDQDMWPVHAWAENHRRIRGADGSELG</sequence>